<feature type="domain" description="PilY1 beta-propeller" evidence="8">
    <location>
        <begin position="240"/>
        <end position="547"/>
    </location>
</feature>
<evidence type="ECO:0000256" key="3">
    <source>
        <dbReference type="ARBA" id="ARBA00022558"/>
    </source>
</evidence>
<protein>
    <submittedName>
        <fullName evidence="9">Pilus assembly protein PilY</fullName>
    </submittedName>
</protein>
<dbReference type="InterPro" id="IPR008707">
    <property type="entry name" value="B-propeller_PilY1"/>
</dbReference>
<evidence type="ECO:0000259" key="8">
    <source>
        <dbReference type="Pfam" id="PF05567"/>
    </source>
</evidence>
<keyword evidence="7" id="KW-0732">Signal</keyword>
<keyword evidence="10" id="KW-1185">Reference proteome</keyword>
<comment type="similarity">
    <text evidence="2">Belongs to the PilY1 family.</text>
</comment>
<evidence type="ECO:0000313" key="10">
    <source>
        <dbReference type="Proteomes" id="UP000478090"/>
    </source>
</evidence>
<feature type="signal peptide" evidence="7">
    <location>
        <begin position="1"/>
        <end position="39"/>
    </location>
</feature>
<organism evidence="9 10">
    <name type="scientific">Duganella qianjiadongensis</name>
    <dbReference type="NCBI Taxonomy" id="2692176"/>
    <lineage>
        <taxon>Bacteria</taxon>
        <taxon>Pseudomonadati</taxon>
        <taxon>Pseudomonadota</taxon>
        <taxon>Betaproteobacteria</taxon>
        <taxon>Burkholderiales</taxon>
        <taxon>Oxalobacteraceae</taxon>
        <taxon>Telluria group</taxon>
        <taxon>Duganella</taxon>
    </lineage>
</organism>
<keyword evidence="5" id="KW-0106">Calcium</keyword>
<gene>
    <name evidence="9" type="ORF">GTP27_17375</name>
</gene>
<evidence type="ECO:0000313" key="9">
    <source>
        <dbReference type="EMBL" id="MYM41097.1"/>
    </source>
</evidence>
<dbReference type="Pfam" id="PF05567">
    <property type="entry name" value="T4P_PilY1"/>
    <property type="match status" value="1"/>
</dbReference>
<dbReference type="SUPFAM" id="SSF50998">
    <property type="entry name" value="Quinoprotein alcohol dehydrogenase-like"/>
    <property type="match status" value="1"/>
</dbReference>
<dbReference type="Proteomes" id="UP000478090">
    <property type="component" value="Unassembled WGS sequence"/>
</dbReference>
<evidence type="ECO:0000256" key="4">
    <source>
        <dbReference type="ARBA" id="ARBA00022723"/>
    </source>
</evidence>
<keyword evidence="4" id="KW-0479">Metal-binding</keyword>
<evidence type="ECO:0000256" key="2">
    <source>
        <dbReference type="ARBA" id="ARBA00008387"/>
    </source>
</evidence>
<comment type="subcellular location">
    <subcellularLocation>
        <location evidence="1">Fimbrium</location>
    </subcellularLocation>
</comment>
<feature type="chain" id="PRO_5047110890" evidence="7">
    <location>
        <begin position="40"/>
        <end position="733"/>
    </location>
</feature>
<evidence type="ECO:0000256" key="1">
    <source>
        <dbReference type="ARBA" id="ARBA00004561"/>
    </source>
</evidence>
<accession>A0ABW9VNL1</accession>
<keyword evidence="6" id="KW-0281">Fimbrium</keyword>
<evidence type="ECO:0000256" key="6">
    <source>
        <dbReference type="ARBA" id="ARBA00023263"/>
    </source>
</evidence>
<name>A0ABW9VNL1_9BURK</name>
<dbReference type="InterPro" id="IPR011047">
    <property type="entry name" value="Quinoprotein_ADH-like_sf"/>
</dbReference>
<reference evidence="9 10" key="1">
    <citation type="submission" date="2019-12" db="EMBL/GenBank/DDBJ databases">
        <title>Novel species isolated from a subtropical stream in China.</title>
        <authorList>
            <person name="Lu H."/>
        </authorList>
    </citation>
    <scope>NUCLEOTIDE SEQUENCE [LARGE SCALE GENOMIC DNA]</scope>
    <source>
        <strain evidence="9 10">CY13W</strain>
    </source>
</reference>
<dbReference type="EMBL" id="WWCM01000013">
    <property type="protein sequence ID" value="MYM41097.1"/>
    <property type="molecule type" value="Genomic_DNA"/>
</dbReference>
<comment type="caution">
    <text evidence="9">The sequence shown here is derived from an EMBL/GenBank/DDBJ whole genome shotgun (WGS) entry which is preliminary data.</text>
</comment>
<proteinExistence type="inferred from homology"/>
<dbReference type="RefSeq" id="WP_161040424.1">
    <property type="nucleotide sequence ID" value="NZ_WWCM01000013.1"/>
</dbReference>
<evidence type="ECO:0000256" key="7">
    <source>
        <dbReference type="SAM" id="SignalP"/>
    </source>
</evidence>
<sequence length="733" mass="79232">MNKGENRYRAFWQRTLEARATLLIAGLLICALKSGAAYAAPPVVPLASEPLTTACRARGDSGNSAAADSASRVTGAAGYFPLHERATSAGTWLAASVDLRDWSGYFSRYVLPPEAANAGATITSVAPLWEAGQVLTGERNRPPVPLPEARRIYTAQTEPDGVLRGIPLVWSALSATQQRMLDKPSPSAAAPDGLGARRLAYLRGVRSDEGGPFRRRQSLLGDALRSTPVLVAAPASDLQDAAYAAFRQRYAQRRALVYLGANDGMLHAFDMADGVERYAYVPNALMPYLNLLTDPEYVHRAYVDGPLVSADVRLSRGWRSVLLGAFGAGAQGLFALDVTDPDALDADSVLWEFTDADDPMVGNVLTVAQLARIRLRTGGESAVAVFASGMNNYNADGHASSAGKGALFLLMVEKQRTEGWRLNTNYFRLITPVSDALLANGLSAPALLTDRDGMLRFAYAGDLQGNLWRFDLHGGAPWSGGVERLFTARDAQGRRQPITQQPTIVYGSDGDYLILFGTGRLLNRDDLAAAGFVTQSLYALRDDLARPVSVISGRQQLTQRQLWPNHAGLFDVTGAVMETGSRGWFIDFWQSERTGERSIASTSVIDGTLVFNTMVPGAEICSPAQSRSYTLNALTGLPASSALLAMPATAMVGLLQAEYEERSMLLASARTADRPMPTGAVKVRQGLSKVVIRRDTQGAIKVETIARISTVRRAGRLSWREVSNWRELHEANR</sequence>
<keyword evidence="3" id="KW-1029">Fimbrium biogenesis</keyword>
<evidence type="ECO:0000256" key="5">
    <source>
        <dbReference type="ARBA" id="ARBA00022837"/>
    </source>
</evidence>